<sequence length="984" mass="108299">MFDDGDGLPGARLFGLPPGADFPAAFADGLVDRLGASPPQDWARVEIFVNTRRMQRRLREILSNGPARLLPRLRMITDLGASASSDLPPPVSGLRRRLELAALINALVQQDASAAPRGAVHDLATSLNALLDEMEGEGIPLDSLATLDVSDTSGHWKRALKFVEIAARYVETLGLPGGEARQRAAVMARIAAWERDPPRHPILIIGSTGSRGTTAMLMRAAARLPQGAVLLPGYDFDMPERVWDRLDEPLTSEDHPQYRFVRLARDMDLGFGDIARWTQERPVAARNRLISLALRPAPVTDQWMEDGRRLDDLAGATAPMTLIEASGPRQEALAIALRLRAAAQDGQRAALITTDRMLSRQVTAALDRWRIEPDDSAGRPLGLSAPGRLLRQVAEGMAARPDGETFLALLKHPLCHAGAQRNLHLLRTRELELWMRRNARPFIDAACLADWAATRSDPEDTAWAHWVDAHVLASPVEGTSALPDLVERLAGCAAEIVAGPLGTADPLWSAAAGRAAAEAIAELRLEAVHGAEMTAGEFRTLLDAVLAGREVRDPVEPHPEIMIWGTLEARVQGADLVILGGLNDRVWPEQPAADPWLNRQMRRQLGMLLPDRRIGLSAHDFQQAVAAPEVVLTRAVRNSETETVVSRWLNRMLNLLDGLPEQGGPQALAQMRARGAHWLRMAAAADTRLIAAPPASRPAPRPPTDRRPRQLSVTRIQTLIRDPYAIYAREVLNLKPLKPLQVNPDAPLRGTIVHDIFEAFIGTGMAPDDPRAAETLRGIVHETLTREVPWHSTRTFWRNRVERVIAPFLAGEIDRRAEGMPIRLEGNGKLTLPSVEFTLVGKADRIDQRSDGRLLIYDYKTGKPPDKKVMAHFDKQLLLEAVMAEQGAFDGVPAAPVAEVGYIGLGGDATFIRMPLRQHEDETPLDPACTRDELIRLISSYARRQTGYTARRAMQKMQWQGDYDHLARFGEWADSDPVCPEDVG</sequence>
<organism evidence="3 4">
    <name type="scientific">Profundibacterium mesophilum KAUST100406-0324</name>
    <dbReference type="NCBI Taxonomy" id="1037889"/>
    <lineage>
        <taxon>Bacteria</taxon>
        <taxon>Pseudomonadati</taxon>
        <taxon>Pseudomonadota</taxon>
        <taxon>Alphaproteobacteria</taxon>
        <taxon>Rhodobacterales</taxon>
        <taxon>Roseobacteraceae</taxon>
        <taxon>Profundibacterium</taxon>
    </lineage>
</organism>
<feature type="region of interest" description="Disordered" evidence="1">
    <location>
        <begin position="691"/>
        <end position="710"/>
    </location>
</feature>
<dbReference type="NCBIfam" id="TIGR02786">
    <property type="entry name" value="addB_alphas"/>
    <property type="match status" value="1"/>
</dbReference>
<dbReference type="SUPFAM" id="SSF52980">
    <property type="entry name" value="Restriction endonuclease-like"/>
    <property type="match status" value="1"/>
</dbReference>
<dbReference type="InterPro" id="IPR038726">
    <property type="entry name" value="PDDEXK_AddAB-type"/>
</dbReference>
<dbReference type="InterPro" id="IPR011604">
    <property type="entry name" value="PDDEXK-like_dom_sf"/>
</dbReference>
<keyword evidence="3" id="KW-0347">Helicase</keyword>
<accession>A0A921TD12</accession>
<dbReference type="AlphaFoldDB" id="A0A921TD12"/>
<evidence type="ECO:0000259" key="2">
    <source>
        <dbReference type="Pfam" id="PF12705"/>
    </source>
</evidence>
<gene>
    <name evidence="3" type="ORF">PMES_01034</name>
</gene>
<dbReference type="RefSeq" id="WP_159964451.1">
    <property type="nucleotide sequence ID" value="NZ_APKE01000014.1"/>
</dbReference>
<dbReference type="InterPro" id="IPR027417">
    <property type="entry name" value="P-loop_NTPase"/>
</dbReference>
<dbReference type="Gene3D" id="3.90.320.10">
    <property type="match status" value="1"/>
</dbReference>
<evidence type="ECO:0000313" key="4">
    <source>
        <dbReference type="Proteomes" id="UP000698242"/>
    </source>
</evidence>
<protein>
    <submittedName>
        <fullName evidence="3">Inactivated superfamily I helicase DNA replication</fullName>
    </submittedName>
</protein>
<dbReference type="InterPro" id="IPR014153">
    <property type="entry name" value="Ds_break_AddB"/>
</dbReference>
<dbReference type="InterPro" id="IPR011335">
    <property type="entry name" value="Restrct_endonuc-II-like"/>
</dbReference>
<dbReference type="EMBL" id="APKE01000014">
    <property type="protein sequence ID" value="KAF0676303.1"/>
    <property type="molecule type" value="Genomic_DNA"/>
</dbReference>
<reference evidence="3" key="1">
    <citation type="submission" date="2013-03" db="EMBL/GenBank/DDBJ databases">
        <title>Genome Sequence of the Profundibacterium mesophilum strain KAUST100406-0324T from Red Sea, a novel genus in the family Rhodobacteraceae.</title>
        <authorList>
            <person name="Essack M."/>
            <person name="Alam I."/>
            <person name="Lafi F."/>
            <person name="Alawi W."/>
            <person name="Kamanu F."/>
            <person name="Al-Suwailem A."/>
            <person name="Lee O.O."/>
            <person name="Xu Y."/>
            <person name="Bajic V."/>
            <person name="Qian P.-Y."/>
            <person name="Archer J."/>
        </authorList>
    </citation>
    <scope>NUCLEOTIDE SEQUENCE</scope>
    <source>
        <strain evidence="3">KAUST100406-0324</strain>
    </source>
</reference>
<comment type="caution">
    <text evidence="3">The sequence shown here is derived from an EMBL/GenBank/DDBJ whole genome shotgun (WGS) entry which is preliminary data.</text>
</comment>
<dbReference type="Proteomes" id="UP000698242">
    <property type="component" value="Unassembled WGS sequence"/>
</dbReference>
<keyword evidence="4" id="KW-1185">Reference proteome</keyword>
<evidence type="ECO:0000313" key="3">
    <source>
        <dbReference type="EMBL" id="KAF0676303.1"/>
    </source>
</evidence>
<keyword evidence="3" id="KW-0547">Nucleotide-binding</keyword>
<proteinExistence type="predicted"/>
<dbReference type="OrthoDB" id="9780606at2"/>
<keyword evidence="3" id="KW-0067">ATP-binding</keyword>
<keyword evidence="3" id="KW-0378">Hydrolase</keyword>
<evidence type="ECO:0000256" key="1">
    <source>
        <dbReference type="SAM" id="MobiDB-lite"/>
    </source>
</evidence>
<name>A0A921TD12_9RHOB</name>
<dbReference type="GO" id="GO:0004386">
    <property type="term" value="F:helicase activity"/>
    <property type="evidence" value="ECO:0007669"/>
    <property type="project" value="UniProtKB-KW"/>
</dbReference>
<dbReference type="Pfam" id="PF12705">
    <property type="entry name" value="PDDEXK_1"/>
    <property type="match status" value="1"/>
</dbReference>
<feature type="domain" description="PD-(D/E)XK endonuclease-like" evidence="2">
    <location>
        <begin position="710"/>
        <end position="914"/>
    </location>
</feature>
<dbReference type="SUPFAM" id="SSF52540">
    <property type="entry name" value="P-loop containing nucleoside triphosphate hydrolases"/>
    <property type="match status" value="1"/>
</dbReference>